<evidence type="ECO:0008006" key="3">
    <source>
        <dbReference type="Google" id="ProtNLM"/>
    </source>
</evidence>
<reference evidence="1 2" key="1">
    <citation type="submission" date="2017-06" db="EMBL/GenBank/DDBJ databases">
        <title>Draft genome sequence of anaerobic fermentative bacterium Anaeromicrobium sediminis DY2726D isolated from West Pacific Ocean sediments.</title>
        <authorList>
            <person name="Zeng X."/>
        </authorList>
    </citation>
    <scope>NUCLEOTIDE SEQUENCE [LARGE SCALE GENOMIC DNA]</scope>
    <source>
        <strain evidence="1 2">DY2726D</strain>
    </source>
</reference>
<organism evidence="1 2">
    <name type="scientific">Anaeromicrobium sediminis</name>
    <dbReference type="NCBI Taxonomy" id="1478221"/>
    <lineage>
        <taxon>Bacteria</taxon>
        <taxon>Bacillati</taxon>
        <taxon>Bacillota</taxon>
        <taxon>Clostridia</taxon>
        <taxon>Peptostreptococcales</taxon>
        <taxon>Thermotaleaceae</taxon>
        <taxon>Anaeromicrobium</taxon>
    </lineage>
</organism>
<dbReference type="OrthoDB" id="5241828at2"/>
<evidence type="ECO:0000313" key="2">
    <source>
        <dbReference type="Proteomes" id="UP000216024"/>
    </source>
</evidence>
<evidence type="ECO:0000313" key="1">
    <source>
        <dbReference type="EMBL" id="PAB58356.1"/>
    </source>
</evidence>
<proteinExistence type="predicted"/>
<comment type="caution">
    <text evidence="1">The sequence shown here is derived from an EMBL/GenBank/DDBJ whole genome shotgun (WGS) entry which is preliminary data.</text>
</comment>
<gene>
    <name evidence="1" type="ORF">CCE28_15575</name>
</gene>
<sequence>MKQVYAPGCALMIYKPQLAEKISEFLNKDLENIPNHMICCKHEPNLEKDTKVLNTCPGCDRRYRELYEGISTVSLWEILAESDTFSFPDYEGMEMTIHDACPTRTEERVHIAMRKLLQRMNIKIIEPKNTRTKSICCGDSFYGILTVEKVKEQMRKRSEEMPCDNVVVYCVSCIKSMHIGGKKPRYIVDLLFGENTDIGTFEPDEWHDEIQRFIDAH</sequence>
<accession>A0A267MFM9</accession>
<dbReference type="AlphaFoldDB" id="A0A267MFM9"/>
<dbReference type="RefSeq" id="WP_095134658.1">
    <property type="nucleotide sequence ID" value="NZ_NIBG01000016.1"/>
</dbReference>
<dbReference type="Proteomes" id="UP000216024">
    <property type="component" value="Unassembled WGS sequence"/>
</dbReference>
<dbReference type="EMBL" id="NIBG01000016">
    <property type="protein sequence ID" value="PAB58356.1"/>
    <property type="molecule type" value="Genomic_DNA"/>
</dbReference>
<name>A0A267MFM9_9FIRM</name>
<protein>
    <recommendedName>
        <fullName evidence="3">Cysteine-rich domain-containing protein</fullName>
    </recommendedName>
</protein>
<keyword evidence="2" id="KW-1185">Reference proteome</keyword>